<protein>
    <submittedName>
        <fullName evidence="1">Uncharacterized protein</fullName>
    </submittedName>
</protein>
<keyword evidence="2" id="KW-1185">Reference proteome</keyword>
<name>A0ABN4T2U8_9CLOT</name>
<proteinExistence type="predicted"/>
<sequence length="60" mass="6545">MKSVKKLLLCLILLIILAELSIVFQCLSASLAEPIFTKSLGGMVQPMGIDHKNQNKGFSL</sequence>
<dbReference type="EMBL" id="CP017603">
    <property type="protein sequence ID" value="AOY75313.1"/>
    <property type="molecule type" value="Genomic_DNA"/>
</dbReference>
<evidence type="ECO:0000313" key="1">
    <source>
        <dbReference type="EMBL" id="AOY75313.1"/>
    </source>
</evidence>
<dbReference type="Proteomes" id="UP000177894">
    <property type="component" value="Chromosome"/>
</dbReference>
<accession>A0ABN4T2U8</accession>
<organism evidence="1 2">
    <name type="scientific">Clostridium formicaceticum</name>
    <dbReference type="NCBI Taxonomy" id="1497"/>
    <lineage>
        <taxon>Bacteria</taxon>
        <taxon>Bacillati</taxon>
        <taxon>Bacillota</taxon>
        <taxon>Clostridia</taxon>
        <taxon>Eubacteriales</taxon>
        <taxon>Clostridiaceae</taxon>
        <taxon>Clostridium</taxon>
    </lineage>
</organism>
<evidence type="ECO:0000313" key="2">
    <source>
        <dbReference type="Proteomes" id="UP000177894"/>
    </source>
</evidence>
<reference evidence="1 2" key="1">
    <citation type="submission" date="2016-10" db="EMBL/GenBank/DDBJ databases">
        <title>Complete Genome Sequence of Acetogen Clostridium formicoaceticum ATCC 27076.</title>
        <authorList>
            <person name="Bao T."/>
            <person name="Cheng C."/>
            <person name="Zhao J."/>
            <person name="Yang S.-T."/>
            <person name="Wang J."/>
            <person name="Wang M."/>
        </authorList>
    </citation>
    <scope>NUCLEOTIDE SEQUENCE [LARGE SCALE GENOMIC DNA]</scope>
    <source>
        <strain evidence="1 2">ATCC 27076</strain>
    </source>
</reference>
<gene>
    <name evidence="1" type="ORF">BJL90_04980</name>
</gene>